<dbReference type="InterPro" id="IPR001214">
    <property type="entry name" value="SET_dom"/>
</dbReference>
<keyword evidence="7" id="KW-0949">S-adenosyl-L-methionine</keyword>
<dbReference type="FunFam" id="3.30.40.10:FF:000205">
    <property type="entry name" value="Histone-lysine N-methyltransferase"/>
    <property type="match status" value="1"/>
</dbReference>
<dbReference type="SMART" id="SM00293">
    <property type="entry name" value="PWWP"/>
    <property type="match status" value="1"/>
</dbReference>
<dbReference type="Pfam" id="PF23004">
    <property type="entry name" value="PHDvar_NSD"/>
    <property type="match status" value="1"/>
</dbReference>
<dbReference type="GO" id="GO:0140938">
    <property type="term" value="F:histone H3 methyltransferase activity"/>
    <property type="evidence" value="ECO:0007669"/>
    <property type="project" value="UniProtKB-ARBA"/>
</dbReference>
<dbReference type="InterPro" id="IPR001965">
    <property type="entry name" value="Znf_PHD"/>
</dbReference>
<evidence type="ECO:0000259" key="18">
    <source>
        <dbReference type="PROSITE" id="PS50812"/>
    </source>
</evidence>
<dbReference type="GO" id="GO:0016279">
    <property type="term" value="F:protein-lysine N-methyltransferase activity"/>
    <property type="evidence" value="ECO:0007669"/>
    <property type="project" value="UniProtKB-ARBA"/>
</dbReference>
<evidence type="ECO:0000256" key="4">
    <source>
        <dbReference type="ARBA" id="ARBA00022553"/>
    </source>
</evidence>
<keyword evidence="4" id="KW-0597">Phosphoprotein</keyword>
<feature type="region of interest" description="Disordered" evidence="15">
    <location>
        <begin position="55"/>
        <end position="80"/>
    </location>
</feature>
<dbReference type="InterPro" id="IPR055198">
    <property type="entry name" value="NSD_PHD"/>
</dbReference>
<evidence type="ECO:0008006" key="23">
    <source>
        <dbReference type="Google" id="ProtNLM"/>
    </source>
</evidence>
<feature type="domain" description="AWS" evidence="20">
    <location>
        <begin position="499"/>
        <end position="549"/>
    </location>
</feature>
<keyword evidence="6" id="KW-0808">Transferase</keyword>
<dbReference type="CDD" id="cd15567">
    <property type="entry name" value="PHD4_NSD"/>
    <property type="match status" value="1"/>
</dbReference>
<keyword evidence="10 14" id="KW-0863">Zinc-finger</keyword>
<dbReference type="Gene3D" id="2.170.270.10">
    <property type="entry name" value="SET domain"/>
    <property type="match status" value="1"/>
</dbReference>
<dbReference type="InterPro" id="IPR000313">
    <property type="entry name" value="PWWP_dom"/>
</dbReference>
<evidence type="ECO:0000256" key="6">
    <source>
        <dbReference type="ARBA" id="ARBA00022679"/>
    </source>
</evidence>
<dbReference type="InterPro" id="IPR001841">
    <property type="entry name" value="Znf_RING"/>
</dbReference>
<dbReference type="PROSITE" id="PS50868">
    <property type="entry name" value="POST_SET"/>
    <property type="match status" value="1"/>
</dbReference>
<evidence type="ECO:0000259" key="16">
    <source>
        <dbReference type="PROSITE" id="PS50089"/>
    </source>
</evidence>
<dbReference type="InterPro" id="IPR055197">
    <property type="entry name" value="PHDvar_NSD"/>
</dbReference>
<evidence type="ECO:0000259" key="19">
    <source>
        <dbReference type="PROSITE" id="PS50868"/>
    </source>
</evidence>
<dbReference type="InterPro" id="IPR019786">
    <property type="entry name" value="Zinc_finger_PHD-type_CS"/>
</dbReference>
<comment type="subcellular location">
    <subcellularLocation>
        <location evidence="2">Chromosome</location>
    </subcellularLocation>
    <subcellularLocation>
        <location evidence="1">Nucleus</location>
    </subcellularLocation>
</comment>
<protein>
    <recommendedName>
        <fullName evidence="23">Histone-lysine N-methyltransferase</fullName>
    </recommendedName>
</protein>
<dbReference type="Pfam" id="PF17907">
    <property type="entry name" value="AWS"/>
    <property type="match status" value="1"/>
</dbReference>
<dbReference type="InterPro" id="IPR003616">
    <property type="entry name" value="Post-SET_dom"/>
</dbReference>
<dbReference type="InterPro" id="IPR050777">
    <property type="entry name" value="SET2_Histone-Lys_MeTrsfase"/>
</dbReference>
<dbReference type="SMART" id="SM00570">
    <property type="entry name" value="AWS"/>
    <property type="match status" value="1"/>
</dbReference>
<evidence type="ECO:0000256" key="14">
    <source>
        <dbReference type="PROSITE-ProRule" id="PRU00175"/>
    </source>
</evidence>
<sequence length="721" mass="81512">MTVQQKSRYTSRFDNGEKTFAVELKAEIKTATETSSEETLIRKRAHKPSKRFLEAVVSNIYPSPRSSKKSPKSSPTSEQHCNKEIISEKLEPISSVKKFTDKAESNTGEEVTSENHLNGNLPVEMEAAESCASVSSLGSTTSSRSNVETRFDRICQVCLSIVVSGSKNFVKCEGACNLSFHKDCINLTNEESTFKCSECIAGIHTCFACKEKSEDTRKCFINQCGRFYHESCLKKYPAARIDSKCFICPLHMCVSCIPDIPWKEHIVHRGRMMRCIRCPTAYHVKDSCLAAGTEVLTSSSMVCPSHYDKNERHKQINVNWCFICSSGGSLICCESCPAAFHAECLHIDPPEGNYYCRDCALGRQPKFGDIVWVKLGCYRWWPARILHPKLVPENIQALKHQVGEFPVEFFGSHDYYWTNRSRVFLYQEGDKGNENATGRALAKTYDKALHEAMEAFIQWKVLKETREDKCRVNQRPPPFKIIKTNKPVGKVQALTCDPLEGTQCECNPTSENPCSSDSDCLNRMVMFECNAAVCPAGEKCCNQRFQKRQYAETVPFKTTNRGWGLKASKDIPKGHFVIEYVGELIDEDECKERMKKMHEMDKTDYYFLTLDKDRIIDAGQKGNLARYMNHSCQPNCETQKWTVNGDTRVGLFAVCDIPSGTELTFNYYLDCLANEKRPCNCQAPLCSGFIGIRPKISTNGSTSNDVKKVSEVRKKKNKKPS</sequence>
<dbReference type="CDD" id="cd05838">
    <property type="entry name" value="PWWP_NSD_rpt2"/>
    <property type="match status" value="1"/>
</dbReference>
<keyword evidence="13" id="KW-0539">Nucleus</keyword>
<keyword evidence="22" id="KW-1185">Reference proteome</keyword>
<dbReference type="Gene3D" id="3.30.40.10">
    <property type="entry name" value="Zinc/RING finger domain, C3HC4 (zinc finger)"/>
    <property type="match status" value="3"/>
</dbReference>
<evidence type="ECO:0000256" key="2">
    <source>
        <dbReference type="ARBA" id="ARBA00004286"/>
    </source>
</evidence>
<evidence type="ECO:0000256" key="8">
    <source>
        <dbReference type="ARBA" id="ARBA00022723"/>
    </source>
</evidence>
<feature type="domain" description="Post-SET" evidence="19">
    <location>
        <begin position="675"/>
        <end position="691"/>
    </location>
</feature>
<dbReference type="EnsemblMetazoa" id="SMAR010093-RA">
    <property type="protein sequence ID" value="SMAR010093-PA"/>
    <property type="gene ID" value="SMAR010093"/>
</dbReference>
<dbReference type="PROSITE" id="PS50812">
    <property type="entry name" value="PWWP"/>
    <property type="match status" value="1"/>
</dbReference>
<feature type="domain" description="SET" evidence="17">
    <location>
        <begin position="546"/>
        <end position="668"/>
    </location>
</feature>
<keyword evidence="9" id="KW-0677">Repeat</keyword>
<dbReference type="SMART" id="SM00317">
    <property type="entry name" value="SET"/>
    <property type="match status" value="1"/>
</dbReference>
<evidence type="ECO:0000313" key="22">
    <source>
        <dbReference type="Proteomes" id="UP000014500"/>
    </source>
</evidence>
<dbReference type="eggNOG" id="KOG1081">
    <property type="taxonomic scope" value="Eukaryota"/>
</dbReference>
<evidence type="ECO:0000256" key="12">
    <source>
        <dbReference type="ARBA" id="ARBA00022853"/>
    </source>
</evidence>
<dbReference type="Gene3D" id="2.30.30.140">
    <property type="match status" value="1"/>
</dbReference>
<evidence type="ECO:0000256" key="13">
    <source>
        <dbReference type="ARBA" id="ARBA00023242"/>
    </source>
</evidence>
<feature type="domain" description="RING-type" evidence="16">
    <location>
        <begin position="206"/>
        <end position="251"/>
    </location>
</feature>
<dbReference type="HOGENOM" id="CLU_004494_1_0_1"/>
<accession>T1J8Q7</accession>
<dbReference type="GO" id="GO:0008270">
    <property type="term" value="F:zinc ion binding"/>
    <property type="evidence" value="ECO:0007669"/>
    <property type="project" value="UniProtKB-KW"/>
</dbReference>
<dbReference type="InterPro" id="IPR013083">
    <property type="entry name" value="Znf_RING/FYVE/PHD"/>
</dbReference>
<dbReference type="InterPro" id="IPR011011">
    <property type="entry name" value="Znf_FYVE_PHD"/>
</dbReference>
<evidence type="ECO:0000256" key="10">
    <source>
        <dbReference type="ARBA" id="ARBA00022771"/>
    </source>
</evidence>
<organism evidence="21 22">
    <name type="scientific">Strigamia maritima</name>
    <name type="common">European centipede</name>
    <name type="synonym">Geophilus maritimus</name>
    <dbReference type="NCBI Taxonomy" id="126957"/>
    <lineage>
        <taxon>Eukaryota</taxon>
        <taxon>Metazoa</taxon>
        <taxon>Ecdysozoa</taxon>
        <taxon>Arthropoda</taxon>
        <taxon>Myriapoda</taxon>
        <taxon>Chilopoda</taxon>
        <taxon>Pleurostigmophora</taxon>
        <taxon>Geophilomorpha</taxon>
        <taxon>Linotaeniidae</taxon>
        <taxon>Strigamia</taxon>
    </lineage>
</organism>
<dbReference type="FunFam" id="2.170.270.10:FF:000002">
    <property type="entry name" value="Histone-lysine N-methyltransferase"/>
    <property type="match status" value="1"/>
</dbReference>
<dbReference type="GO" id="GO:0032259">
    <property type="term" value="P:methylation"/>
    <property type="evidence" value="ECO:0007669"/>
    <property type="project" value="UniProtKB-KW"/>
</dbReference>
<evidence type="ECO:0000259" key="20">
    <source>
        <dbReference type="PROSITE" id="PS51215"/>
    </source>
</evidence>
<keyword evidence="12" id="KW-0156">Chromatin regulator</keyword>
<evidence type="ECO:0000256" key="1">
    <source>
        <dbReference type="ARBA" id="ARBA00004123"/>
    </source>
</evidence>
<keyword evidence="3" id="KW-0158">Chromosome</keyword>
<dbReference type="FunFam" id="2.30.30.140:FF:000099">
    <property type="entry name" value="Histone-lysine N-methyltransferase"/>
    <property type="match status" value="1"/>
</dbReference>
<proteinExistence type="predicted"/>
<evidence type="ECO:0000256" key="5">
    <source>
        <dbReference type="ARBA" id="ARBA00022603"/>
    </source>
</evidence>
<keyword evidence="11" id="KW-0862">Zinc</keyword>
<keyword evidence="8" id="KW-0479">Metal-binding</keyword>
<evidence type="ECO:0000313" key="21">
    <source>
        <dbReference type="EnsemblMetazoa" id="SMAR010093-PA"/>
    </source>
</evidence>
<dbReference type="InterPro" id="IPR046341">
    <property type="entry name" value="SET_dom_sf"/>
</dbReference>
<keyword evidence="5" id="KW-0489">Methyltransferase</keyword>
<dbReference type="PROSITE" id="PS51215">
    <property type="entry name" value="AWS"/>
    <property type="match status" value="1"/>
</dbReference>
<reference evidence="21" key="2">
    <citation type="submission" date="2015-02" db="UniProtKB">
        <authorList>
            <consortium name="EnsemblMetazoa"/>
        </authorList>
    </citation>
    <scope>IDENTIFICATION</scope>
</reference>
<evidence type="ECO:0000256" key="7">
    <source>
        <dbReference type="ARBA" id="ARBA00022691"/>
    </source>
</evidence>
<dbReference type="SUPFAM" id="SSF57903">
    <property type="entry name" value="FYVE/PHD zinc finger"/>
    <property type="match status" value="2"/>
</dbReference>
<dbReference type="InterPro" id="IPR019787">
    <property type="entry name" value="Znf_PHD-finger"/>
</dbReference>
<dbReference type="Pfam" id="PF22908">
    <property type="entry name" value="PHD_NSD"/>
    <property type="match status" value="1"/>
</dbReference>
<evidence type="ECO:0000256" key="3">
    <source>
        <dbReference type="ARBA" id="ARBA00022454"/>
    </source>
</evidence>
<evidence type="ECO:0000256" key="9">
    <source>
        <dbReference type="ARBA" id="ARBA00022737"/>
    </source>
</evidence>
<evidence type="ECO:0000256" key="15">
    <source>
        <dbReference type="SAM" id="MobiDB-lite"/>
    </source>
</evidence>
<dbReference type="CDD" id="cd19173">
    <property type="entry name" value="SET_NSD"/>
    <property type="match status" value="1"/>
</dbReference>
<dbReference type="InterPro" id="IPR006560">
    <property type="entry name" value="AWS_dom"/>
</dbReference>
<dbReference type="Proteomes" id="UP000014500">
    <property type="component" value="Unassembled WGS sequence"/>
</dbReference>
<dbReference type="SMART" id="SM00184">
    <property type="entry name" value="RING"/>
    <property type="match status" value="2"/>
</dbReference>
<dbReference type="EMBL" id="JH431959">
    <property type="status" value="NOT_ANNOTATED_CDS"/>
    <property type="molecule type" value="Genomic_DNA"/>
</dbReference>
<dbReference type="Pfam" id="PF00628">
    <property type="entry name" value="PHD"/>
    <property type="match status" value="1"/>
</dbReference>
<reference evidence="22" key="1">
    <citation type="submission" date="2011-05" db="EMBL/GenBank/DDBJ databases">
        <authorList>
            <person name="Richards S.R."/>
            <person name="Qu J."/>
            <person name="Jiang H."/>
            <person name="Jhangiani S.N."/>
            <person name="Agravi P."/>
            <person name="Goodspeed R."/>
            <person name="Gross S."/>
            <person name="Mandapat C."/>
            <person name="Jackson L."/>
            <person name="Mathew T."/>
            <person name="Pu L."/>
            <person name="Thornton R."/>
            <person name="Saada N."/>
            <person name="Wilczek-Boney K.B."/>
            <person name="Lee S."/>
            <person name="Kovar C."/>
            <person name="Wu Y."/>
            <person name="Scherer S.E."/>
            <person name="Worley K.C."/>
            <person name="Muzny D.M."/>
            <person name="Gibbs R."/>
        </authorList>
    </citation>
    <scope>NUCLEOTIDE SEQUENCE</scope>
    <source>
        <strain evidence="22">Brora</strain>
    </source>
</reference>
<dbReference type="AlphaFoldDB" id="T1J8Q7"/>
<dbReference type="PROSITE" id="PS50089">
    <property type="entry name" value="ZF_RING_2"/>
    <property type="match status" value="1"/>
</dbReference>
<name>T1J8Q7_STRMM</name>
<dbReference type="Pfam" id="PF00855">
    <property type="entry name" value="PWWP"/>
    <property type="match status" value="1"/>
</dbReference>
<dbReference type="SUPFAM" id="SSF82199">
    <property type="entry name" value="SET domain"/>
    <property type="match status" value="1"/>
</dbReference>
<dbReference type="GO" id="GO:0005694">
    <property type="term" value="C:chromosome"/>
    <property type="evidence" value="ECO:0007669"/>
    <property type="project" value="UniProtKB-SubCell"/>
</dbReference>
<dbReference type="GO" id="GO:0005634">
    <property type="term" value="C:nucleus"/>
    <property type="evidence" value="ECO:0007669"/>
    <property type="project" value="UniProtKB-SubCell"/>
</dbReference>
<dbReference type="STRING" id="126957.T1J8Q7"/>
<evidence type="ECO:0000256" key="11">
    <source>
        <dbReference type="ARBA" id="ARBA00022833"/>
    </source>
</evidence>
<feature type="region of interest" description="Disordered" evidence="15">
    <location>
        <begin position="700"/>
        <end position="721"/>
    </location>
</feature>
<dbReference type="PROSITE" id="PS01359">
    <property type="entry name" value="ZF_PHD_1"/>
    <property type="match status" value="2"/>
</dbReference>
<evidence type="ECO:0000259" key="17">
    <source>
        <dbReference type="PROSITE" id="PS50280"/>
    </source>
</evidence>
<dbReference type="SUPFAM" id="SSF63748">
    <property type="entry name" value="Tudor/PWWP/MBT"/>
    <property type="match status" value="1"/>
</dbReference>
<dbReference type="Pfam" id="PF00856">
    <property type="entry name" value="SET"/>
    <property type="match status" value="1"/>
</dbReference>
<dbReference type="CDD" id="cd15565">
    <property type="entry name" value="PHD2_NSD"/>
    <property type="match status" value="1"/>
</dbReference>
<feature type="domain" description="PWWP" evidence="18">
    <location>
        <begin position="367"/>
        <end position="429"/>
    </location>
</feature>
<dbReference type="SMART" id="SM00249">
    <property type="entry name" value="PHD"/>
    <property type="match status" value="4"/>
</dbReference>
<dbReference type="PANTHER" id="PTHR22884">
    <property type="entry name" value="SET DOMAIN PROTEINS"/>
    <property type="match status" value="1"/>
</dbReference>
<dbReference type="PhylomeDB" id="T1J8Q7"/>
<dbReference type="OMA" id="FYVDARN"/>
<dbReference type="PROSITE" id="PS50280">
    <property type="entry name" value="SET"/>
    <property type="match status" value="1"/>
</dbReference>